<dbReference type="InterPro" id="IPR036388">
    <property type="entry name" value="WH-like_DNA-bd_sf"/>
</dbReference>
<dbReference type="PANTHER" id="PTHR30579">
    <property type="entry name" value="TRANSCRIPTIONAL REGULATOR"/>
    <property type="match status" value="1"/>
</dbReference>
<organism evidence="6 7">
    <name type="scientific">Martelella mediterranea DSM 17316</name>
    <dbReference type="NCBI Taxonomy" id="1122214"/>
    <lineage>
        <taxon>Bacteria</taxon>
        <taxon>Pseudomonadati</taxon>
        <taxon>Pseudomonadota</taxon>
        <taxon>Alphaproteobacteria</taxon>
        <taxon>Hyphomicrobiales</taxon>
        <taxon>Aurantimonadaceae</taxon>
        <taxon>Martelella</taxon>
    </lineage>
</organism>
<dbReference type="KEGG" id="mmed:Mame_03419"/>
<comment type="similarity">
    <text evidence="1">Belongs to the LysR transcriptional regulatory family.</text>
</comment>
<dbReference type="SUPFAM" id="SSF53850">
    <property type="entry name" value="Periplasmic binding protein-like II"/>
    <property type="match status" value="1"/>
</dbReference>
<dbReference type="GO" id="GO:0003677">
    <property type="term" value="F:DNA binding"/>
    <property type="evidence" value="ECO:0007669"/>
    <property type="project" value="UniProtKB-KW"/>
</dbReference>
<dbReference type="EMBL" id="CP020330">
    <property type="protein sequence ID" value="AQZ52726.1"/>
    <property type="molecule type" value="Genomic_DNA"/>
</dbReference>
<reference evidence="6 7" key="1">
    <citation type="submission" date="2017-03" db="EMBL/GenBank/DDBJ databases">
        <title>Foreign affairs: Plasmid Transfer between Roseobacters and Rhizobia.</title>
        <authorList>
            <person name="Bartling P."/>
            <person name="Bunk B."/>
            <person name="Overmann J."/>
            <person name="Brinkmann H."/>
            <person name="Petersen J."/>
        </authorList>
    </citation>
    <scope>NUCLEOTIDE SEQUENCE [LARGE SCALE GENOMIC DNA]</scope>
    <source>
        <strain evidence="6 7">MACL11</strain>
    </source>
</reference>
<dbReference type="SUPFAM" id="SSF46785">
    <property type="entry name" value="Winged helix' DNA-binding domain"/>
    <property type="match status" value="1"/>
</dbReference>
<evidence type="ECO:0000259" key="5">
    <source>
        <dbReference type="PROSITE" id="PS50931"/>
    </source>
</evidence>
<sequence>MDTQSWDYYRTFLAVLESGSLSGAARRLGLTQPTVGRHIEALERDAGQQLFTRSQRGLEPTDTARAMKPLAEAMAASADAMRRASSETRDEVSGSVRISASDVISIEVLPGILAPVMAAYPRLEFELSVSDALEDLLNRKADIALRLVEPTQAALVVRHVGKIPIGCFARKEVVARFGAPQTIDDLKAVPTIGFDRELAYVRDMMEGFPELALPDFSFRSDSNLAQLAAIRTGCGFGFCQHPLGERDPALIEVLHGQIPFQLPLWIAMHEDLRRSPRCRVVFDALVKGMSAYIRTPEASGD</sequence>
<dbReference type="InterPro" id="IPR036390">
    <property type="entry name" value="WH_DNA-bd_sf"/>
</dbReference>
<dbReference type="InterPro" id="IPR000847">
    <property type="entry name" value="LysR_HTH_N"/>
</dbReference>
<dbReference type="RefSeq" id="WP_018066553.1">
    <property type="nucleotide sequence ID" value="NZ_AQWH01000024.1"/>
</dbReference>
<evidence type="ECO:0000313" key="7">
    <source>
        <dbReference type="Proteomes" id="UP000191135"/>
    </source>
</evidence>
<dbReference type="Pfam" id="PF03466">
    <property type="entry name" value="LysR_substrate"/>
    <property type="match status" value="1"/>
</dbReference>
<dbReference type="Pfam" id="PF00126">
    <property type="entry name" value="HTH_1"/>
    <property type="match status" value="1"/>
</dbReference>
<feature type="domain" description="HTH lysR-type" evidence="5">
    <location>
        <begin position="1"/>
        <end position="61"/>
    </location>
</feature>
<keyword evidence="2" id="KW-0805">Transcription regulation</keyword>
<evidence type="ECO:0000256" key="2">
    <source>
        <dbReference type="ARBA" id="ARBA00023015"/>
    </source>
</evidence>
<keyword evidence="7" id="KW-1185">Reference proteome</keyword>
<dbReference type="GO" id="GO:0003700">
    <property type="term" value="F:DNA-binding transcription factor activity"/>
    <property type="evidence" value="ECO:0007669"/>
    <property type="project" value="InterPro"/>
</dbReference>
<proteinExistence type="inferred from homology"/>
<dbReference type="OrthoDB" id="8339333at2"/>
<dbReference type="PRINTS" id="PR00039">
    <property type="entry name" value="HTHLYSR"/>
</dbReference>
<dbReference type="Gene3D" id="3.40.190.290">
    <property type="match status" value="1"/>
</dbReference>
<evidence type="ECO:0000256" key="4">
    <source>
        <dbReference type="ARBA" id="ARBA00023163"/>
    </source>
</evidence>
<dbReference type="Proteomes" id="UP000191135">
    <property type="component" value="Chromosome"/>
</dbReference>
<dbReference type="PROSITE" id="PS50931">
    <property type="entry name" value="HTH_LYSR"/>
    <property type="match status" value="1"/>
</dbReference>
<gene>
    <name evidence="6" type="primary">cysL_5</name>
    <name evidence="6" type="ORF">Mame_03419</name>
</gene>
<keyword evidence="4" id="KW-0804">Transcription</keyword>
<dbReference type="STRING" id="1122214.Mame_03419"/>
<evidence type="ECO:0000256" key="3">
    <source>
        <dbReference type="ARBA" id="ARBA00023125"/>
    </source>
</evidence>
<evidence type="ECO:0000313" key="6">
    <source>
        <dbReference type="EMBL" id="AQZ52726.1"/>
    </source>
</evidence>
<dbReference type="InterPro" id="IPR050176">
    <property type="entry name" value="LTTR"/>
</dbReference>
<evidence type="ECO:0000256" key="1">
    <source>
        <dbReference type="ARBA" id="ARBA00009437"/>
    </source>
</evidence>
<dbReference type="Gene3D" id="1.10.10.10">
    <property type="entry name" value="Winged helix-like DNA-binding domain superfamily/Winged helix DNA-binding domain"/>
    <property type="match status" value="1"/>
</dbReference>
<dbReference type="InterPro" id="IPR005119">
    <property type="entry name" value="LysR_subst-bd"/>
</dbReference>
<protein>
    <submittedName>
        <fullName evidence="6">CysJI operon transcriptional activator</fullName>
    </submittedName>
</protein>
<dbReference type="eggNOG" id="COG0583">
    <property type="taxonomic scope" value="Bacteria"/>
</dbReference>
<dbReference type="AlphaFoldDB" id="A0A1U9Z4X8"/>
<accession>A0A1U9Z4X8</accession>
<name>A0A1U9Z4X8_9HYPH</name>
<dbReference type="PANTHER" id="PTHR30579:SF3">
    <property type="entry name" value="TRANSCRIPTIONAL REGULATORY PROTEIN"/>
    <property type="match status" value="1"/>
</dbReference>
<keyword evidence="3" id="KW-0238">DNA-binding</keyword>